<keyword evidence="12 14" id="KW-0472">Membrane</keyword>
<keyword evidence="10 13" id="KW-0408">Iron</keyword>
<dbReference type="Pfam" id="PF00067">
    <property type="entry name" value="p450"/>
    <property type="match status" value="1"/>
</dbReference>
<dbReference type="GO" id="GO:0004497">
    <property type="term" value="F:monooxygenase activity"/>
    <property type="evidence" value="ECO:0007669"/>
    <property type="project" value="UniProtKB-KW"/>
</dbReference>
<evidence type="ECO:0000256" key="8">
    <source>
        <dbReference type="ARBA" id="ARBA00022989"/>
    </source>
</evidence>
<evidence type="ECO:0000256" key="5">
    <source>
        <dbReference type="ARBA" id="ARBA00022617"/>
    </source>
</evidence>
<comment type="cofactor">
    <cofactor evidence="1">
        <name>heme</name>
        <dbReference type="ChEBI" id="CHEBI:30413"/>
    </cofactor>
</comment>
<evidence type="ECO:0000313" key="15">
    <source>
        <dbReference type="EMBL" id="KAF5312339.1"/>
    </source>
</evidence>
<organism evidence="15 16">
    <name type="scientific">Psilocybe cf. subviscida</name>
    <dbReference type="NCBI Taxonomy" id="2480587"/>
    <lineage>
        <taxon>Eukaryota</taxon>
        <taxon>Fungi</taxon>
        <taxon>Dikarya</taxon>
        <taxon>Basidiomycota</taxon>
        <taxon>Agaricomycotina</taxon>
        <taxon>Agaricomycetes</taxon>
        <taxon>Agaricomycetidae</taxon>
        <taxon>Agaricales</taxon>
        <taxon>Agaricineae</taxon>
        <taxon>Strophariaceae</taxon>
        <taxon>Psilocybe</taxon>
    </lineage>
</organism>
<keyword evidence="7 13" id="KW-0479">Metal-binding</keyword>
<evidence type="ECO:0000256" key="12">
    <source>
        <dbReference type="ARBA" id="ARBA00023136"/>
    </source>
</evidence>
<comment type="pathway">
    <text evidence="3">Secondary metabolite biosynthesis; terpenoid biosynthesis.</text>
</comment>
<dbReference type="Proteomes" id="UP000567179">
    <property type="component" value="Unassembled WGS sequence"/>
</dbReference>
<evidence type="ECO:0000256" key="4">
    <source>
        <dbReference type="ARBA" id="ARBA00010617"/>
    </source>
</evidence>
<evidence type="ECO:0000313" key="16">
    <source>
        <dbReference type="Proteomes" id="UP000567179"/>
    </source>
</evidence>
<keyword evidence="16" id="KW-1185">Reference proteome</keyword>
<dbReference type="OrthoDB" id="1470350at2759"/>
<accession>A0A8H5AWQ8</accession>
<evidence type="ECO:0000256" key="10">
    <source>
        <dbReference type="ARBA" id="ARBA00023004"/>
    </source>
</evidence>
<dbReference type="EMBL" id="JAACJJ010000056">
    <property type="protein sequence ID" value="KAF5312339.1"/>
    <property type="molecule type" value="Genomic_DNA"/>
</dbReference>
<name>A0A8H5AWQ8_9AGAR</name>
<evidence type="ECO:0000256" key="9">
    <source>
        <dbReference type="ARBA" id="ARBA00023002"/>
    </source>
</evidence>
<dbReference type="PROSITE" id="PS00086">
    <property type="entry name" value="CYTOCHROME_P450"/>
    <property type="match status" value="1"/>
</dbReference>
<dbReference type="InterPro" id="IPR050121">
    <property type="entry name" value="Cytochrome_P450_monoxygenase"/>
</dbReference>
<dbReference type="GO" id="GO:0005506">
    <property type="term" value="F:iron ion binding"/>
    <property type="evidence" value="ECO:0007669"/>
    <property type="project" value="InterPro"/>
</dbReference>
<dbReference type="InterPro" id="IPR017972">
    <property type="entry name" value="Cyt_P450_CS"/>
</dbReference>
<dbReference type="PRINTS" id="PR00385">
    <property type="entry name" value="P450"/>
</dbReference>
<sequence length="536" mass="60766">MDLVSVAHPQSSFACVYALNMIFALLYKFLLLSLGFNLVLLTRYLHYSVSMRRAFLHIPGPLQSSFLWGEEWELYHSPPGKPYLEWHTMFGKVVKFTGAFGHKIISITDPLAISFILGDSAYQFPKTHGVRAWFKATLGEGILWVEGKKAHERQRRVIAPALNHQSVRRLTDIFFEKSTELANQWGKMLEIETGSNEVEIEVTNWTGRFALDTVGRAAFSYDFGCLSSEPHALLEALDGLTNNEHRQSSFYMRALFWIFPAILNTGTKGCMIRRVKHELGQIASKMWRESKLVEDKDSQTLMANIVKYDETSLEPMDEEQIVCQMRSIISAGYETVSAVAAWMLYEIATHPHFQDELRAEICAIPDLSFEHLNNLPLLDAAFKETLRLHPVILENHHEAGETISLPLSEPLIETGESHLIIPKGTIIVIPLNVLQTDPEIWGKDAHSFRPSRWMGNEKPSVIRGHELLSFSIGPRSCIGKTFATVEIKVLLALIVTLLRRFSLRCEKDMESFQSFVIRPRVTGETASSLPLLVSRL</sequence>
<protein>
    <recommendedName>
        <fullName evidence="17">Cytochrome P450</fullName>
    </recommendedName>
</protein>
<evidence type="ECO:0000256" key="6">
    <source>
        <dbReference type="ARBA" id="ARBA00022692"/>
    </source>
</evidence>
<evidence type="ECO:0000256" key="13">
    <source>
        <dbReference type="RuleBase" id="RU000461"/>
    </source>
</evidence>
<dbReference type="InterPro" id="IPR001128">
    <property type="entry name" value="Cyt_P450"/>
</dbReference>
<keyword evidence="11 13" id="KW-0503">Monooxygenase</keyword>
<reference evidence="15 16" key="1">
    <citation type="journal article" date="2020" name="ISME J.">
        <title>Uncovering the hidden diversity of litter-decomposition mechanisms in mushroom-forming fungi.</title>
        <authorList>
            <person name="Floudas D."/>
            <person name="Bentzer J."/>
            <person name="Ahren D."/>
            <person name="Johansson T."/>
            <person name="Persson P."/>
            <person name="Tunlid A."/>
        </authorList>
    </citation>
    <scope>NUCLEOTIDE SEQUENCE [LARGE SCALE GENOMIC DNA]</scope>
    <source>
        <strain evidence="15 16">CBS 101986</strain>
    </source>
</reference>
<dbReference type="Gene3D" id="1.10.630.10">
    <property type="entry name" value="Cytochrome P450"/>
    <property type="match status" value="1"/>
</dbReference>
<dbReference type="GO" id="GO:0016705">
    <property type="term" value="F:oxidoreductase activity, acting on paired donors, with incorporation or reduction of molecular oxygen"/>
    <property type="evidence" value="ECO:0007669"/>
    <property type="project" value="InterPro"/>
</dbReference>
<keyword evidence="5 13" id="KW-0349">Heme</keyword>
<evidence type="ECO:0000256" key="2">
    <source>
        <dbReference type="ARBA" id="ARBA00004370"/>
    </source>
</evidence>
<comment type="similarity">
    <text evidence="4 13">Belongs to the cytochrome P450 family.</text>
</comment>
<dbReference type="SUPFAM" id="SSF48264">
    <property type="entry name" value="Cytochrome P450"/>
    <property type="match status" value="1"/>
</dbReference>
<dbReference type="PANTHER" id="PTHR24305">
    <property type="entry name" value="CYTOCHROME P450"/>
    <property type="match status" value="1"/>
</dbReference>
<dbReference type="PANTHER" id="PTHR24305:SF166">
    <property type="entry name" value="CYTOCHROME P450 12A4, MITOCHONDRIAL-RELATED"/>
    <property type="match status" value="1"/>
</dbReference>
<feature type="transmembrane region" description="Helical" evidence="14">
    <location>
        <begin position="20"/>
        <end position="45"/>
    </location>
</feature>
<keyword evidence="8 14" id="KW-1133">Transmembrane helix</keyword>
<evidence type="ECO:0000256" key="7">
    <source>
        <dbReference type="ARBA" id="ARBA00022723"/>
    </source>
</evidence>
<evidence type="ECO:0000256" key="14">
    <source>
        <dbReference type="SAM" id="Phobius"/>
    </source>
</evidence>
<keyword evidence="6 14" id="KW-0812">Transmembrane</keyword>
<keyword evidence="9 13" id="KW-0560">Oxidoreductase</keyword>
<evidence type="ECO:0000256" key="11">
    <source>
        <dbReference type="ARBA" id="ARBA00023033"/>
    </source>
</evidence>
<dbReference type="AlphaFoldDB" id="A0A8H5AWQ8"/>
<gene>
    <name evidence="15" type="ORF">D9619_002973</name>
</gene>
<dbReference type="GO" id="GO:0020037">
    <property type="term" value="F:heme binding"/>
    <property type="evidence" value="ECO:0007669"/>
    <property type="project" value="InterPro"/>
</dbReference>
<dbReference type="InterPro" id="IPR036396">
    <property type="entry name" value="Cyt_P450_sf"/>
</dbReference>
<evidence type="ECO:0000256" key="3">
    <source>
        <dbReference type="ARBA" id="ARBA00004721"/>
    </source>
</evidence>
<evidence type="ECO:0008006" key="17">
    <source>
        <dbReference type="Google" id="ProtNLM"/>
    </source>
</evidence>
<dbReference type="GO" id="GO:0016020">
    <property type="term" value="C:membrane"/>
    <property type="evidence" value="ECO:0007669"/>
    <property type="project" value="UniProtKB-SubCell"/>
</dbReference>
<comment type="subcellular location">
    <subcellularLocation>
        <location evidence="2">Membrane</location>
    </subcellularLocation>
</comment>
<comment type="caution">
    <text evidence="15">The sequence shown here is derived from an EMBL/GenBank/DDBJ whole genome shotgun (WGS) entry which is preliminary data.</text>
</comment>
<proteinExistence type="inferred from homology"/>
<evidence type="ECO:0000256" key="1">
    <source>
        <dbReference type="ARBA" id="ARBA00001971"/>
    </source>
</evidence>